<gene>
    <name evidence="18" type="ORF">SAMN05444390_10676</name>
</gene>
<evidence type="ECO:0000256" key="13">
    <source>
        <dbReference type="ARBA" id="ARBA00022967"/>
    </source>
</evidence>
<keyword evidence="12 16" id="KW-0653">Protein transport</keyword>
<dbReference type="GO" id="GO:0046872">
    <property type="term" value="F:metal ion binding"/>
    <property type="evidence" value="ECO:0007669"/>
    <property type="project" value="UniProtKB-KW"/>
</dbReference>
<dbReference type="GO" id="GO:0005524">
    <property type="term" value="F:ATP binding"/>
    <property type="evidence" value="ECO:0007669"/>
    <property type="project" value="UniProtKB-UniRule"/>
</dbReference>
<comment type="subcellular location">
    <subcellularLocation>
        <location evidence="3 16">Cell inner membrane</location>
    </subcellularLocation>
</comment>
<keyword evidence="7" id="KW-0997">Cell inner membrane</keyword>
<evidence type="ECO:0000256" key="10">
    <source>
        <dbReference type="ARBA" id="ARBA00022833"/>
    </source>
</evidence>
<keyword evidence="13" id="KW-1278">Translocase</keyword>
<dbReference type="InterPro" id="IPR037257">
    <property type="entry name" value="T2SS_E_N_sf"/>
</dbReference>
<evidence type="ECO:0000256" key="3">
    <source>
        <dbReference type="ARBA" id="ARBA00004533"/>
    </source>
</evidence>
<dbReference type="EMBL" id="FNVQ01000006">
    <property type="protein sequence ID" value="SEG84064.1"/>
    <property type="molecule type" value="Genomic_DNA"/>
</dbReference>
<keyword evidence="10" id="KW-0862">Zinc</keyword>
<reference evidence="18 19" key="1">
    <citation type="submission" date="2016-10" db="EMBL/GenBank/DDBJ databases">
        <authorList>
            <person name="de Groot N.N."/>
        </authorList>
    </citation>
    <scope>NUCLEOTIDE SEQUENCE [LARGE SCALE GENOMIC DNA]</scope>
    <source>
        <strain evidence="18 19">DSM 22012</strain>
    </source>
</reference>
<keyword evidence="6" id="KW-1003">Cell membrane</keyword>
<dbReference type="InterPro" id="IPR001482">
    <property type="entry name" value="T2SS/T4SS_dom"/>
</dbReference>
<dbReference type="AlphaFoldDB" id="A0A1H6DFQ1"/>
<dbReference type="FunFam" id="3.30.450.90:FF:000001">
    <property type="entry name" value="Type II secretion system ATPase GspE"/>
    <property type="match status" value="1"/>
</dbReference>
<dbReference type="InterPro" id="IPR054757">
    <property type="entry name" value="GSPE_N1E"/>
</dbReference>
<dbReference type="InterPro" id="IPR027417">
    <property type="entry name" value="P-loop_NTPase"/>
</dbReference>
<evidence type="ECO:0000313" key="18">
    <source>
        <dbReference type="EMBL" id="SEG84064.1"/>
    </source>
</evidence>
<keyword evidence="8" id="KW-0479">Metal-binding</keyword>
<dbReference type="GO" id="GO:0016887">
    <property type="term" value="F:ATP hydrolysis activity"/>
    <property type="evidence" value="ECO:0007669"/>
    <property type="project" value="TreeGrafter"/>
</dbReference>
<evidence type="ECO:0000256" key="5">
    <source>
        <dbReference type="ARBA" id="ARBA00022448"/>
    </source>
</evidence>
<dbReference type="PROSITE" id="PS00662">
    <property type="entry name" value="T2SP_E"/>
    <property type="match status" value="1"/>
</dbReference>
<comment type="similarity">
    <text evidence="4 16">Belongs to the GSP E family.</text>
</comment>
<evidence type="ECO:0000256" key="15">
    <source>
        <dbReference type="ARBA" id="ARBA00034006"/>
    </source>
</evidence>
<proteinExistence type="inferred from homology"/>
<name>A0A1H6DFQ1_9GAMM</name>
<comment type="function">
    <text evidence="2 16">ATPase component of the type II secretion system required for the energy-dependent secretion of extracellular factors such as proteases and toxins from the periplasm. Acts as a molecular motor to provide the energy that is required for assembly of the pseudopilus and the extrusion of substrates generated in the cytoplasm.</text>
</comment>
<dbReference type="SUPFAM" id="SSF52540">
    <property type="entry name" value="P-loop containing nucleoside triphosphate hydrolases"/>
    <property type="match status" value="1"/>
</dbReference>
<comment type="catalytic activity">
    <reaction evidence="15">
        <text>ATP + H2O + cellular proteinSide 1 = ADP + phosphate + cellular proteinSide 2.</text>
        <dbReference type="EC" id="7.4.2.8"/>
    </reaction>
</comment>
<evidence type="ECO:0000256" key="12">
    <source>
        <dbReference type="ARBA" id="ARBA00022927"/>
    </source>
</evidence>
<keyword evidence="19" id="KW-1185">Reference proteome</keyword>
<dbReference type="CDD" id="cd01129">
    <property type="entry name" value="PulE-GspE-like"/>
    <property type="match status" value="1"/>
</dbReference>
<evidence type="ECO:0000256" key="16">
    <source>
        <dbReference type="RuleBase" id="RU366070"/>
    </source>
</evidence>
<dbReference type="PANTHER" id="PTHR30258:SF27">
    <property type="entry name" value="BACTERIOPHAGE ADSORPTION PROTEIN B-RELATED"/>
    <property type="match status" value="1"/>
</dbReference>
<dbReference type="RefSeq" id="WP_268807732.1">
    <property type="nucleotide sequence ID" value="NZ_FNVQ01000006.1"/>
</dbReference>
<evidence type="ECO:0000256" key="6">
    <source>
        <dbReference type="ARBA" id="ARBA00022475"/>
    </source>
</evidence>
<evidence type="ECO:0000259" key="17">
    <source>
        <dbReference type="PROSITE" id="PS00662"/>
    </source>
</evidence>
<evidence type="ECO:0000256" key="4">
    <source>
        <dbReference type="ARBA" id="ARBA00006611"/>
    </source>
</evidence>
<evidence type="ECO:0000256" key="14">
    <source>
        <dbReference type="ARBA" id="ARBA00023136"/>
    </source>
</evidence>
<dbReference type="PANTHER" id="PTHR30258">
    <property type="entry name" value="TYPE II SECRETION SYSTEM PROTEIN GSPE-RELATED"/>
    <property type="match status" value="1"/>
</dbReference>
<dbReference type="GO" id="GO:0005886">
    <property type="term" value="C:plasma membrane"/>
    <property type="evidence" value="ECO:0007669"/>
    <property type="project" value="UniProtKB-SubCell"/>
</dbReference>
<feature type="domain" description="Bacterial type II secretion system protein E" evidence="17">
    <location>
        <begin position="309"/>
        <end position="323"/>
    </location>
</feature>
<comment type="cofactor">
    <cofactor evidence="1">
        <name>Zn(2+)</name>
        <dbReference type="ChEBI" id="CHEBI:29105"/>
    </cofactor>
</comment>
<dbReference type="Proteomes" id="UP000236745">
    <property type="component" value="Unassembled WGS sequence"/>
</dbReference>
<evidence type="ECO:0000313" key="19">
    <source>
        <dbReference type="Proteomes" id="UP000236745"/>
    </source>
</evidence>
<dbReference type="Gene3D" id="3.30.300.160">
    <property type="entry name" value="Type II secretion system, protein E, N-terminal domain"/>
    <property type="match status" value="1"/>
</dbReference>
<keyword evidence="14" id="KW-0472">Membrane</keyword>
<evidence type="ECO:0000256" key="11">
    <source>
        <dbReference type="ARBA" id="ARBA00022840"/>
    </source>
</evidence>
<dbReference type="GO" id="GO:0015628">
    <property type="term" value="P:protein secretion by the type II secretion system"/>
    <property type="evidence" value="ECO:0007669"/>
    <property type="project" value="UniProtKB-UniRule"/>
</dbReference>
<accession>A0A1H6DFQ1</accession>
<dbReference type="Pfam" id="PF00437">
    <property type="entry name" value="T2SSE"/>
    <property type="match status" value="1"/>
</dbReference>
<evidence type="ECO:0000256" key="8">
    <source>
        <dbReference type="ARBA" id="ARBA00022723"/>
    </source>
</evidence>
<keyword evidence="9 16" id="KW-0547">Nucleotide-binding</keyword>
<evidence type="ECO:0000256" key="1">
    <source>
        <dbReference type="ARBA" id="ARBA00001947"/>
    </source>
</evidence>
<dbReference type="GO" id="GO:0015627">
    <property type="term" value="C:type II protein secretion system complex"/>
    <property type="evidence" value="ECO:0007669"/>
    <property type="project" value="UniProtKB-UniRule"/>
</dbReference>
<evidence type="ECO:0000256" key="7">
    <source>
        <dbReference type="ARBA" id="ARBA00022519"/>
    </source>
</evidence>
<keyword evidence="11 16" id="KW-0067">ATP-binding</keyword>
<dbReference type="NCBIfam" id="TIGR02533">
    <property type="entry name" value="type_II_gspE"/>
    <property type="match status" value="1"/>
</dbReference>
<dbReference type="Gene3D" id="3.30.450.90">
    <property type="match status" value="1"/>
</dbReference>
<evidence type="ECO:0000256" key="9">
    <source>
        <dbReference type="ARBA" id="ARBA00022741"/>
    </source>
</evidence>
<protein>
    <recommendedName>
        <fullName evidence="16">Type II secretion system protein E</fullName>
        <shortName evidence="16">T2SS protein E</shortName>
    </recommendedName>
    <alternativeName>
        <fullName evidence="16">Type II traffic warden ATPase</fullName>
    </alternativeName>
</protein>
<sequence length="487" mass="53168">MIEALLNYRVARRSGLCLIRENGEEQLFCSPEFDPVTLQELQRTKGLPAKLEWLDRETFDARLTAVYESRHGDAAALLDGLADQVDLNSLMQDLPSSGDLLDSENEAPVIRLINGLFAEAIRLGASDLHVETFEDAIRVRFRIDGRLREVLQPPRALASMLVSCIKVMAQLDIAEKRTPQDGRIRLRAGGREIDIRVSTLPGIHGERVVMRVLDKQAARLSLDHLGMPEQVLQSLQRTLAQPNGILLSTGPTGSGKTTTLYSCLNELNDGQRNILTVEDPVEYAIPGIGQTPLNPRAGMTFASGLRAILRQDPDVIMIGEVRDQETASIAVQASLTGHLVLSTLHTNSAVGAITRLLDMGLEPFLLASTLKGVMAQRLVRRLCPECHDWRVPSAAETELLPGLDRLEQLPVAVGCDACQGSGYKGRIGLYEFIRVDSELADLIHSGASETALEKFLQGRRQSLVETALARLAAGESSLEEVLGAVQA</sequence>
<organism evidence="18 19">
    <name type="scientific">Marinobacterium lutimaris</name>
    <dbReference type="NCBI Taxonomy" id="568106"/>
    <lineage>
        <taxon>Bacteria</taxon>
        <taxon>Pseudomonadati</taxon>
        <taxon>Pseudomonadota</taxon>
        <taxon>Gammaproteobacteria</taxon>
        <taxon>Oceanospirillales</taxon>
        <taxon>Oceanospirillaceae</taxon>
        <taxon>Marinobacterium</taxon>
    </lineage>
</organism>
<dbReference type="Pfam" id="PF22341">
    <property type="entry name" value="GSPE_N1E"/>
    <property type="match status" value="1"/>
</dbReference>
<dbReference type="InterPro" id="IPR013369">
    <property type="entry name" value="T2SS_GspE"/>
</dbReference>
<dbReference type="GO" id="GO:0008564">
    <property type="term" value="F:protein-exporting ATPase activity"/>
    <property type="evidence" value="ECO:0007669"/>
    <property type="project" value="UniProtKB-EC"/>
</dbReference>
<dbReference type="FunFam" id="3.40.50.300:FF:000398">
    <property type="entry name" value="Type IV pilus assembly ATPase PilB"/>
    <property type="match status" value="1"/>
</dbReference>
<evidence type="ECO:0000256" key="2">
    <source>
        <dbReference type="ARBA" id="ARBA00003288"/>
    </source>
</evidence>
<dbReference type="Gene3D" id="3.40.50.300">
    <property type="entry name" value="P-loop containing nucleotide triphosphate hydrolases"/>
    <property type="match status" value="1"/>
</dbReference>
<keyword evidence="5 16" id="KW-0813">Transport</keyword>
<dbReference type="SUPFAM" id="SSF160246">
    <property type="entry name" value="EspE N-terminal domain-like"/>
    <property type="match status" value="1"/>
</dbReference>